<keyword evidence="1 2" id="KW-0808">Transferase</keyword>
<dbReference type="EMBL" id="BAAANN010000003">
    <property type="protein sequence ID" value="GAA1944337.1"/>
    <property type="molecule type" value="Genomic_DNA"/>
</dbReference>
<dbReference type="RefSeq" id="WP_344413904.1">
    <property type="nucleotide sequence ID" value="NZ_BAAANN010000003.1"/>
</dbReference>
<dbReference type="GO" id="GO:0016740">
    <property type="term" value="F:transferase activity"/>
    <property type="evidence" value="ECO:0007669"/>
    <property type="project" value="UniProtKB-KW"/>
</dbReference>
<dbReference type="Gene3D" id="3.30.30.40">
    <property type="match status" value="1"/>
</dbReference>
<reference evidence="3" key="1">
    <citation type="journal article" date="2019" name="Int. J. Syst. Evol. Microbiol.">
        <title>The Global Catalogue of Microorganisms (GCM) 10K type strain sequencing project: providing services to taxonomists for standard genome sequencing and annotation.</title>
        <authorList>
            <consortium name="The Broad Institute Genomics Platform"/>
            <consortium name="The Broad Institute Genome Sequencing Center for Infectious Disease"/>
            <person name="Wu L."/>
            <person name="Ma J."/>
        </authorList>
    </citation>
    <scope>NUCLEOTIDE SEQUENCE [LARGE SCALE GENOMIC DNA]</scope>
    <source>
        <strain evidence="3">JCM 14545</strain>
    </source>
</reference>
<protein>
    <submittedName>
        <fullName evidence="2">CoA transferase subunit A</fullName>
    </submittedName>
</protein>
<evidence type="ECO:0000313" key="2">
    <source>
        <dbReference type="EMBL" id="GAA1944337.1"/>
    </source>
</evidence>
<organism evidence="2 3">
    <name type="scientific">Amycolatopsis minnesotensis</name>
    <dbReference type="NCBI Taxonomy" id="337894"/>
    <lineage>
        <taxon>Bacteria</taxon>
        <taxon>Bacillati</taxon>
        <taxon>Actinomycetota</taxon>
        <taxon>Actinomycetes</taxon>
        <taxon>Pseudonocardiales</taxon>
        <taxon>Pseudonocardiaceae</taxon>
        <taxon>Amycolatopsis</taxon>
    </lineage>
</organism>
<gene>
    <name evidence="2" type="ORF">GCM10009754_10050</name>
</gene>
<comment type="caution">
    <text evidence="2">The sequence shown here is derived from an EMBL/GenBank/DDBJ whole genome shotgun (WGS) entry which is preliminary data.</text>
</comment>
<keyword evidence="3" id="KW-1185">Reference proteome</keyword>
<accession>A0ABP5BJ66</accession>
<evidence type="ECO:0000313" key="3">
    <source>
        <dbReference type="Proteomes" id="UP001501116"/>
    </source>
</evidence>
<dbReference type="InterPro" id="IPR004165">
    <property type="entry name" value="CoA_trans_fam_I"/>
</dbReference>
<dbReference type="PANTHER" id="PTHR13707">
    <property type="entry name" value="KETOACID-COENZYME A TRANSFERASE"/>
    <property type="match status" value="1"/>
</dbReference>
<dbReference type="PANTHER" id="PTHR13707:SF60">
    <property type="entry name" value="ACETATE COA-TRANSFERASE SUBUNIT ALPHA"/>
    <property type="match status" value="1"/>
</dbReference>
<dbReference type="SUPFAM" id="SSF100950">
    <property type="entry name" value="NagB/RpiA/CoA transferase-like"/>
    <property type="match status" value="1"/>
</dbReference>
<dbReference type="Proteomes" id="UP001501116">
    <property type="component" value="Unassembled WGS sequence"/>
</dbReference>
<evidence type="ECO:0000256" key="1">
    <source>
        <dbReference type="ARBA" id="ARBA00022679"/>
    </source>
</evidence>
<sequence>MADKRTTPDEIAAELRDGMTVGIGGWGSRRKPMALVRAILRSGVRDLTVVSYGGPDVGLLVSAGRIRRLVFGFVTLDSIPYDPWFSRAREAGEIAVTEYDEGVLGTGLSAAAQRLPFLPTRAGLGSDVLTFNPGLKTVRSPYGDPGDGEELLAVPALNLDVALVHLNRADARGNAQYLGPDPYFDDLFALAADRCFVSVERIVETAELTGTAPVQSLLLNRASVHGVAETPRGAHFTTAAPDYGRDERFQRHYAEAAKDPGAWPGFVDRFLSGSEADYQAAVSKFHEEAA</sequence>
<dbReference type="Gene3D" id="3.40.1080.10">
    <property type="entry name" value="Glutaconate Coenzyme A-transferase"/>
    <property type="match status" value="1"/>
</dbReference>
<dbReference type="SMART" id="SM00882">
    <property type="entry name" value="CoA_trans"/>
    <property type="match status" value="1"/>
</dbReference>
<dbReference type="InterPro" id="IPR037171">
    <property type="entry name" value="NagB/RpiA_transferase-like"/>
</dbReference>
<name>A0ABP5BJ66_9PSEU</name>
<dbReference type="Pfam" id="PF01144">
    <property type="entry name" value="CoA_trans"/>
    <property type="match status" value="1"/>
</dbReference>
<proteinExistence type="predicted"/>